<protein>
    <submittedName>
        <fullName evidence="2">Uncharacterized protein</fullName>
    </submittedName>
</protein>
<reference evidence="2" key="1">
    <citation type="journal article" date="2019" name="Sci. Rep.">
        <title>Draft genome of Tanacetum cinerariifolium, the natural source of mosquito coil.</title>
        <authorList>
            <person name="Yamashiro T."/>
            <person name="Shiraishi A."/>
            <person name="Satake H."/>
            <person name="Nakayama K."/>
        </authorList>
    </citation>
    <scope>NUCLEOTIDE SEQUENCE</scope>
</reference>
<dbReference type="GO" id="GO:0004822">
    <property type="term" value="F:isoleucine-tRNA ligase activity"/>
    <property type="evidence" value="ECO:0007669"/>
    <property type="project" value="InterPro"/>
</dbReference>
<gene>
    <name evidence="2" type="ORF">Tci_850609</name>
</gene>
<dbReference type="AlphaFoldDB" id="A0A699QTX4"/>
<name>A0A699QTX4_TANCI</name>
<sequence>MTQHLRAEAVEKNTPLAPESVHLTLLAQAQEQLIDKALEERMELAQRISSLTHSLRKKSVLKVRQPLQRILVPVLNDSTKEQVGKVEDLICAEVNVKHVEFLDDTSGVLVKSVKPNFKRLGASAPAELQAAVQRFGDYIREEVQALRLDFVPELADGTVLEFDDFKVPAKVEVVTA</sequence>
<organism evidence="2">
    <name type="scientific">Tanacetum cinerariifolium</name>
    <name type="common">Dalmatian daisy</name>
    <name type="synonym">Chrysanthemum cinerariifolium</name>
    <dbReference type="NCBI Taxonomy" id="118510"/>
    <lineage>
        <taxon>Eukaryota</taxon>
        <taxon>Viridiplantae</taxon>
        <taxon>Streptophyta</taxon>
        <taxon>Embryophyta</taxon>
        <taxon>Tracheophyta</taxon>
        <taxon>Spermatophyta</taxon>
        <taxon>Magnoliopsida</taxon>
        <taxon>eudicotyledons</taxon>
        <taxon>Gunneridae</taxon>
        <taxon>Pentapetalae</taxon>
        <taxon>asterids</taxon>
        <taxon>campanulids</taxon>
        <taxon>Asterales</taxon>
        <taxon>Asteraceae</taxon>
        <taxon>Asteroideae</taxon>
        <taxon>Anthemideae</taxon>
        <taxon>Anthemidinae</taxon>
        <taxon>Tanacetum</taxon>
    </lineage>
</organism>
<dbReference type="Gene3D" id="1.10.730.10">
    <property type="entry name" value="Isoleucyl-tRNA Synthetase, Domain 1"/>
    <property type="match status" value="1"/>
</dbReference>
<dbReference type="GO" id="GO:0006428">
    <property type="term" value="P:isoleucyl-tRNA aminoacylation"/>
    <property type="evidence" value="ECO:0007669"/>
    <property type="project" value="TreeGrafter"/>
</dbReference>
<proteinExistence type="predicted"/>
<feature type="coiled-coil region" evidence="1">
    <location>
        <begin position="27"/>
        <end position="54"/>
    </location>
</feature>
<dbReference type="EMBL" id="BKCJ011066701">
    <property type="protein sequence ID" value="GFC78639.1"/>
    <property type="molecule type" value="Genomic_DNA"/>
</dbReference>
<comment type="caution">
    <text evidence="2">The sequence shown here is derived from an EMBL/GenBank/DDBJ whole genome shotgun (WGS) entry which is preliminary data.</text>
</comment>
<dbReference type="SUPFAM" id="SSF47323">
    <property type="entry name" value="Anticodon-binding domain of a subclass of class I aminoacyl-tRNA synthetases"/>
    <property type="match status" value="1"/>
</dbReference>
<dbReference type="PANTHER" id="PTHR42780:SF1">
    <property type="entry name" value="ISOLEUCINE--TRNA LIGASE, CYTOPLASMIC"/>
    <property type="match status" value="1"/>
</dbReference>
<evidence type="ECO:0000256" key="1">
    <source>
        <dbReference type="SAM" id="Coils"/>
    </source>
</evidence>
<dbReference type="GO" id="GO:0005524">
    <property type="term" value="F:ATP binding"/>
    <property type="evidence" value="ECO:0007669"/>
    <property type="project" value="InterPro"/>
</dbReference>
<keyword evidence="1" id="KW-0175">Coiled coil</keyword>
<dbReference type="InterPro" id="IPR023586">
    <property type="entry name" value="Ile-tRNA-ligase_type2"/>
</dbReference>
<dbReference type="InterPro" id="IPR009080">
    <property type="entry name" value="tRNAsynth_Ia_anticodon-bd"/>
</dbReference>
<accession>A0A699QTX4</accession>
<dbReference type="Pfam" id="PF19302">
    <property type="entry name" value="DUF5915"/>
    <property type="match status" value="1"/>
</dbReference>
<evidence type="ECO:0000313" key="2">
    <source>
        <dbReference type="EMBL" id="GFC78639.1"/>
    </source>
</evidence>
<dbReference type="PANTHER" id="PTHR42780">
    <property type="entry name" value="SOLEUCYL-TRNA SYNTHETASE"/>
    <property type="match status" value="1"/>
</dbReference>